<accession>A0A4V2EX28</accession>
<dbReference type="AlphaFoldDB" id="A0A4V2EX28"/>
<evidence type="ECO:0000256" key="1">
    <source>
        <dbReference type="SAM" id="MobiDB-lite"/>
    </source>
</evidence>
<dbReference type="RefSeq" id="WP_242615366.1">
    <property type="nucleotide sequence ID" value="NZ_SGWV01000007.1"/>
</dbReference>
<dbReference type="PROSITE" id="PS51257">
    <property type="entry name" value="PROKAR_LIPOPROTEIN"/>
    <property type="match status" value="1"/>
</dbReference>
<dbReference type="Pfam" id="PF06804">
    <property type="entry name" value="Lipoprotein_18"/>
    <property type="match status" value="1"/>
</dbReference>
<dbReference type="InterPro" id="IPR042268">
    <property type="entry name" value="BamC_C"/>
</dbReference>
<gene>
    <name evidence="2" type="ORF">EV685_0317</name>
</gene>
<name>A0A4V2EX28_9BURK</name>
<sequence>MTMSRSTKSPRLRPLTASVLTLLVAQGLVGCQALSNTFGSSKVDYRAKAQPATPLDVPPDLTQLSSDPRYQPPTGAPISANALQGAARAATANAPSATAPVAPAGTPSLRIERVGNQRWLVSNQTPEQLWPQLQDYWRANGFTLTLDQPQFGLMETDWLENRAKLPQDGLNRLLNRVFDSLTDSGERDRYRMLVERSSQGSEITITHTGASQVVMAGNTSSADQVRWQSRPSDPSMEAEMLARLLVALSPATAAAPSAAAVAEAGKSVASAPVSPPRARFEGPTGSTTLQVDDGFERAWRRVGLALDRGGFTVEDRDRSQGTYFVRYIDPKLAGAEQPNFLSRLFGKDKPDATGRRYRVKVSAQGNSASTVAVLEADGVAAKAGDESTRNIAQLLLNELR</sequence>
<evidence type="ECO:0000313" key="2">
    <source>
        <dbReference type="EMBL" id="RZS58040.1"/>
    </source>
</evidence>
<dbReference type="InterPro" id="IPR010653">
    <property type="entry name" value="NlpB/DapX"/>
</dbReference>
<reference evidence="2 3" key="1">
    <citation type="submission" date="2019-02" db="EMBL/GenBank/DDBJ databases">
        <title>Genomic Encyclopedia of Type Strains, Phase IV (KMG-IV): sequencing the most valuable type-strain genomes for metagenomic binning, comparative biology and taxonomic classification.</title>
        <authorList>
            <person name="Goeker M."/>
        </authorList>
    </citation>
    <scope>NUCLEOTIDE SEQUENCE [LARGE SCALE GENOMIC DNA]</scope>
    <source>
        <strain evidence="2 3">DSM 10617</strain>
    </source>
</reference>
<proteinExistence type="predicted"/>
<comment type="caution">
    <text evidence="2">The sequence shown here is derived from an EMBL/GenBank/DDBJ whole genome shotgun (WGS) entry which is preliminary data.</text>
</comment>
<keyword evidence="3" id="KW-1185">Reference proteome</keyword>
<dbReference type="Proteomes" id="UP000293433">
    <property type="component" value="Unassembled WGS sequence"/>
</dbReference>
<protein>
    <submittedName>
        <fullName evidence="2">Beta-barrel assembly machine subunit BamC</fullName>
    </submittedName>
</protein>
<feature type="region of interest" description="Disordered" evidence="1">
    <location>
        <begin position="49"/>
        <end position="77"/>
    </location>
</feature>
<evidence type="ECO:0000313" key="3">
    <source>
        <dbReference type="Proteomes" id="UP000293433"/>
    </source>
</evidence>
<dbReference type="EMBL" id="SGWV01000007">
    <property type="protein sequence ID" value="RZS58040.1"/>
    <property type="molecule type" value="Genomic_DNA"/>
</dbReference>
<organism evidence="2 3">
    <name type="scientific">Sphaerotilus mobilis</name>
    <dbReference type="NCBI Taxonomy" id="47994"/>
    <lineage>
        <taxon>Bacteria</taxon>
        <taxon>Pseudomonadati</taxon>
        <taxon>Pseudomonadota</taxon>
        <taxon>Betaproteobacteria</taxon>
        <taxon>Burkholderiales</taxon>
        <taxon>Sphaerotilaceae</taxon>
        <taxon>Sphaerotilus</taxon>
    </lineage>
</organism>
<dbReference type="Gene3D" id="3.30.310.170">
    <property type="entry name" value="Outer membrane protein assembly factor BamC"/>
    <property type="match status" value="1"/>
</dbReference>